<reference evidence="2 3" key="1">
    <citation type="submission" date="2020-08" db="EMBL/GenBank/DDBJ databases">
        <title>Genomic Encyclopedia of Type Strains, Phase IV (KMG-IV): sequencing the most valuable type-strain genomes for metagenomic binning, comparative biology and taxonomic classification.</title>
        <authorList>
            <person name="Goeker M."/>
        </authorList>
    </citation>
    <scope>NUCLEOTIDE SEQUENCE [LARGE SCALE GENOMIC DNA]</scope>
    <source>
        <strain evidence="2 3">DSM 100211</strain>
    </source>
</reference>
<gene>
    <name evidence="2" type="ORF">GGQ64_004624</name>
</gene>
<dbReference type="GO" id="GO:0006508">
    <property type="term" value="P:proteolysis"/>
    <property type="evidence" value="ECO:0007669"/>
    <property type="project" value="UniProtKB-KW"/>
</dbReference>
<dbReference type="SUPFAM" id="SSF54001">
    <property type="entry name" value="Cysteine proteinases"/>
    <property type="match status" value="1"/>
</dbReference>
<evidence type="ECO:0000313" key="2">
    <source>
        <dbReference type="EMBL" id="MBB3979382.1"/>
    </source>
</evidence>
<dbReference type="SMART" id="SM00460">
    <property type="entry name" value="TGc"/>
    <property type="match status" value="1"/>
</dbReference>
<comment type="caution">
    <text evidence="2">The sequence shown here is derived from an EMBL/GenBank/DDBJ whole genome shotgun (WGS) entry which is preliminary data.</text>
</comment>
<dbReference type="PANTHER" id="PTHR33490:SF6">
    <property type="entry name" value="SLL1049 PROTEIN"/>
    <property type="match status" value="1"/>
</dbReference>
<dbReference type="RefSeq" id="WP_183807628.1">
    <property type="nucleotide sequence ID" value="NZ_JACIEE010000011.1"/>
</dbReference>
<evidence type="ECO:0000313" key="3">
    <source>
        <dbReference type="Proteomes" id="UP000574761"/>
    </source>
</evidence>
<evidence type="ECO:0000259" key="1">
    <source>
        <dbReference type="SMART" id="SM00460"/>
    </source>
</evidence>
<proteinExistence type="predicted"/>
<dbReference type="InterPro" id="IPR002931">
    <property type="entry name" value="Transglutaminase-like"/>
</dbReference>
<keyword evidence="3" id="KW-1185">Reference proteome</keyword>
<accession>A0A7W6GLG5</accession>
<protein>
    <submittedName>
        <fullName evidence="2">Transglutaminase-like putative cysteine protease</fullName>
    </submittedName>
</protein>
<organism evidence="2 3">
    <name type="scientific">Mycoplana azooxidifex</name>
    <dbReference type="NCBI Taxonomy" id="1636188"/>
    <lineage>
        <taxon>Bacteria</taxon>
        <taxon>Pseudomonadati</taxon>
        <taxon>Pseudomonadota</taxon>
        <taxon>Alphaproteobacteria</taxon>
        <taxon>Hyphomicrobiales</taxon>
        <taxon>Rhizobiaceae</taxon>
        <taxon>Mycoplana</taxon>
    </lineage>
</organism>
<keyword evidence="2" id="KW-0378">Hydrolase</keyword>
<keyword evidence="2" id="KW-0645">Protease</keyword>
<feature type="domain" description="Transglutaminase-like" evidence="1">
    <location>
        <begin position="157"/>
        <end position="221"/>
    </location>
</feature>
<dbReference type="Pfam" id="PF01841">
    <property type="entry name" value="Transglut_core"/>
    <property type="match status" value="1"/>
</dbReference>
<dbReference type="Pfam" id="PF08379">
    <property type="entry name" value="Bact_transglu_N"/>
    <property type="match status" value="1"/>
</dbReference>
<dbReference type="InterPro" id="IPR013589">
    <property type="entry name" value="Bac_transglu_N"/>
</dbReference>
<dbReference type="InterPro" id="IPR038765">
    <property type="entry name" value="Papain-like_cys_pep_sf"/>
</dbReference>
<dbReference type="EMBL" id="JACIEE010000011">
    <property type="protein sequence ID" value="MBB3979382.1"/>
    <property type="molecule type" value="Genomic_DNA"/>
</dbReference>
<dbReference type="Gene3D" id="3.10.620.30">
    <property type="match status" value="1"/>
</dbReference>
<dbReference type="PANTHER" id="PTHR33490">
    <property type="entry name" value="BLR5614 PROTEIN-RELATED"/>
    <property type="match status" value="1"/>
</dbReference>
<dbReference type="AlphaFoldDB" id="A0A7W6GLG5"/>
<dbReference type="GO" id="GO:0008233">
    <property type="term" value="F:peptidase activity"/>
    <property type="evidence" value="ECO:0007669"/>
    <property type="project" value="UniProtKB-KW"/>
</dbReference>
<sequence>MRLKINHTSVYTYDEPVQYSLQRLRLTPKTQPGQTVHDWRTTVHGAHVEVGYADHFGNHVDLVSMNADQTTIRIVAEGEVDTEDRAGVFGPHQGFVPLWLYLRETPLTRPGRLVRELARATDGENELARMHAMMGLIHEAIDYKAGETAADTTAERALEKGSGVCQDHAHVMIAAARVLGLPARYVSGYLLMDGQADQTASHAWADVHIQGIGWIGFDAANDICPDDRYVRLATGLCYSDAAPVSGLVLGRAAETMSVSIRVEPAGQSQSQSQS</sequence>
<dbReference type="Proteomes" id="UP000574761">
    <property type="component" value="Unassembled WGS sequence"/>
</dbReference>
<name>A0A7W6GLG5_9HYPH</name>